<dbReference type="InterPro" id="IPR005053">
    <property type="entry name" value="MobA_MobL"/>
</dbReference>
<evidence type="ECO:0000256" key="3">
    <source>
        <dbReference type="SAM" id="MobiDB-lite"/>
    </source>
</evidence>
<dbReference type="RefSeq" id="WP_162376110.1">
    <property type="nucleotide sequence ID" value="NZ_JBHTKN010000005.1"/>
</dbReference>
<evidence type="ECO:0000256" key="1">
    <source>
        <dbReference type="ARBA" id="ARBA00010873"/>
    </source>
</evidence>
<reference evidence="6" key="1">
    <citation type="journal article" date="2019" name="Int. J. Syst. Evol. Microbiol.">
        <title>The Global Catalogue of Microorganisms (GCM) 10K type strain sequencing project: providing services to taxonomists for standard genome sequencing and annotation.</title>
        <authorList>
            <consortium name="The Broad Institute Genomics Platform"/>
            <consortium name="The Broad Institute Genome Sequencing Center for Infectious Disease"/>
            <person name="Wu L."/>
            <person name="Ma J."/>
        </authorList>
    </citation>
    <scope>NUCLEOTIDE SEQUENCE [LARGE SCALE GENOMIC DNA]</scope>
    <source>
        <strain evidence="6">CCUG 55854</strain>
    </source>
</reference>
<feature type="domain" description="MobA/MobL protein" evidence="4">
    <location>
        <begin position="42"/>
        <end position="215"/>
    </location>
</feature>
<keyword evidence="2" id="KW-0184">Conjugation</keyword>
<dbReference type="Proteomes" id="UP001597033">
    <property type="component" value="Unassembled WGS sequence"/>
</dbReference>
<gene>
    <name evidence="5" type="ORF">ACFQ2N_09430</name>
</gene>
<feature type="region of interest" description="Disordered" evidence="3">
    <location>
        <begin position="1"/>
        <end position="27"/>
    </location>
</feature>
<dbReference type="EMBL" id="JBHTKN010000005">
    <property type="protein sequence ID" value="MFD1042565.1"/>
    <property type="molecule type" value="Genomic_DNA"/>
</dbReference>
<evidence type="ECO:0000313" key="5">
    <source>
        <dbReference type="EMBL" id="MFD1042565.1"/>
    </source>
</evidence>
<accession>A0ABW3M0N3</accession>
<evidence type="ECO:0000259" key="4">
    <source>
        <dbReference type="Pfam" id="PF03389"/>
    </source>
</evidence>
<keyword evidence="6" id="KW-1185">Reference proteome</keyword>
<dbReference type="Gene3D" id="3.30.930.30">
    <property type="match status" value="1"/>
</dbReference>
<sequence>MASFHHSIKSGKKGSARRHSTYIGREGANSTREDLIHTGYGNLPDWAKGNPGYFWSMADKYERANGAVYREHEIALPNELTREQLIELAERLVLNLVGSKPYQYAIHAPEGSIGKIQNPHIHLMYSDRMPDGIDRAPDQMFSRFNAKAPETGGCRKDSGGKTPLQLRQEVTATRKLVADTQNQVLSECGYDARVDHRSLRAQGLERRAERHLGAHFIEGMGAGEKALYAFHRGAPGSGVVEL</sequence>
<evidence type="ECO:0000313" key="6">
    <source>
        <dbReference type="Proteomes" id="UP001597033"/>
    </source>
</evidence>
<evidence type="ECO:0000256" key="2">
    <source>
        <dbReference type="ARBA" id="ARBA00022971"/>
    </source>
</evidence>
<dbReference type="Pfam" id="PF03389">
    <property type="entry name" value="MobA_MobL"/>
    <property type="match status" value="1"/>
</dbReference>
<organism evidence="5 6">
    <name type="scientific">Pseudoxanthomonas kaohsiungensis</name>
    <dbReference type="NCBI Taxonomy" id="283923"/>
    <lineage>
        <taxon>Bacteria</taxon>
        <taxon>Pseudomonadati</taxon>
        <taxon>Pseudomonadota</taxon>
        <taxon>Gammaproteobacteria</taxon>
        <taxon>Lysobacterales</taxon>
        <taxon>Lysobacteraceae</taxon>
        <taxon>Pseudoxanthomonas</taxon>
    </lineage>
</organism>
<comment type="similarity">
    <text evidence="1">Belongs to the MobA/MobL family.</text>
</comment>
<proteinExistence type="inferred from homology"/>
<comment type="caution">
    <text evidence="5">The sequence shown here is derived from an EMBL/GenBank/DDBJ whole genome shotgun (WGS) entry which is preliminary data.</text>
</comment>
<name>A0ABW3M0N3_9GAMM</name>
<protein>
    <submittedName>
        <fullName evidence="5">MobA/MobL family protein</fullName>
    </submittedName>
</protein>
<feature type="compositionally biased region" description="Basic residues" evidence="3">
    <location>
        <begin position="1"/>
        <end position="20"/>
    </location>
</feature>